<dbReference type="GO" id="GO:0005737">
    <property type="term" value="C:cytoplasm"/>
    <property type="evidence" value="ECO:0007669"/>
    <property type="project" value="UniProtKB-SubCell"/>
</dbReference>
<dbReference type="Gene3D" id="3.40.47.10">
    <property type="match status" value="1"/>
</dbReference>
<gene>
    <name evidence="13" type="primary">fabH</name>
    <name evidence="16" type="ordered locus">Aasi_0713</name>
</gene>
<keyword evidence="17" id="KW-1185">Reference proteome</keyword>
<dbReference type="EMBL" id="CP001102">
    <property type="protein sequence ID" value="ACE06100.1"/>
    <property type="molecule type" value="Genomic_DNA"/>
</dbReference>
<dbReference type="PANTHER" id="PTHR34069:SF2">
    <property type="entry name" value="BETA-KETOACYL-[ACYL-CARRIER-PROTEIN] SYNTHASE III"/>
    <property type="match status" value="1"/>
</dbReference>
<dbReference type="GO" id="GO:0033818">
    <property type="term" value="F:beta-ketoacyl-acyl-carrier-protein synthase III activity"/>
    <property type="evidence" value="ECO:0007669"/>
    <property type="project" value="UniProtKB-UniRule"/>
</dbReference>
<evidence type="ECO:0000256" key="5">
    <source>
        <dbReference type="ARBA" id="ARBA00022516"/>
    </source>
</evidence>
<evidence type="ECO:0000256" key="6">
    <source>
        <dbReference type="ARBA" id="ARBA00022679"/>
    </source>
</evidence>
<keyword evidence="6 13" id="KW-0808">Transferase</keyword>
<comment type="subunit">
    <text evidence="13">Homodimer.</text>
</comment>
<evidence type="ECO:0000259" key="15">
    <source>
        <dbReference type="Pfam" id="PF08545"/>
    </source>
</evidence>
<dbReference type="PANTHER" id="PTHR34069">
    <property type="entry name" value="3-OXOACYL-[ACYL-CARRIER-PROTEIN] SYNTHASE 3"/>
    <property type="match status" value="1"/>
</dbReference>
<name>B3ES98_AMOA5</name>
<keyword evidence="11 13" id="KW-0012">Acyltransferase</keyword>
<evidence type="ECO:0000256" key="2">
    <source>
        <dbReference type="ARBA" id="ARBA00008642"/>
    </source>
</evidence>
<keyword evidence="8 13" id="KW-0443">Lipid metabolism</keyword>
<dbReference type="Pfam" id="PF08545">
    <property type="entry name" value="ACP_syn_III"/>
    <property type="match status" value="1"/>
</dbReference>
<evidence type="ECO:0000256" key="10">
    <source>
        <dbReference type="ARBA" id="ARBA00023268"/>
    </source>
</evidence>
<feature type="active site" evidence="13">
    <location>
        <position position="117"/>
    </location>
</feature>
<evidence type="ECO:0000313" key="17">
    <source>
        <dbReference type="Proteomes" id="UP000001227"/>
    </source>
</evidence>
<dbReference type="GO" id="GO:0044550">
    <property type="term" value="P:secondary metabolite biosynthetic process"/>
    <property type="evidence" value="ECO:0007669"/>
    <property type="project" value="TreeGrafter"/>
</dbReference>
<dbReference type="FunFam" id="3.40.47.10:FF:000004">
    <property type="entry name" value="3-oxoacyl-[acyl-carrier-protein] synthase 3"/>
    <property type="match status" value="1"/>
</dbReference>
<dbReference type="UniPathway" id="UPA00094"/>
<comment type="function">
    <text evidence="13">Catalyzes the condensation reaction of fatty acid synthesis by the addition to an acyl acceptor of two carbons from malonyl-ACP. Catalyzes the first condensation reaction which initiates fatty acid synthesis and may therefore play a role in governing the total rate of fatty acid production. Possesses both acetoacetyl-ACP synthase and acetyl transacylase activities. Its substrate specificity determines the biosynthesis of branched-chain and/or straight-chain of fatty acids.</text>
</comment>
<evidence type="ECO:0000256" key="4">
    <source>
        <dbReference type="ARBA" id="ARBA00022490"/>
    </source>
</evidence>
<dbReference type="OrthoDB" id="9815506at2"/>
<feature type="region of interest" description="ACP-binding" evidence="13">
    <location>
        <begin position="258"/>
        <end position="262"/>
    </location>
</feature>
<dbReference type="InterPro" id="IPR013747">
    <property type="entry name" value="ACP_syn_III_C"/>
</dbReference>
<evidence type="ECO:0000256" key="12">
    <source>
        <dbReference type="ARBA" id="ARBA00051096"/>
    </source>
</evidence>
<feature type="active site" evidence="13">
    <location>
        <position position="287"/>
    </location>
</feature>
<protein>
    <recommendedName>
        <fullName evidence="3 13">Beta-ketoacyl-[acyl-carrier-protein] synthase III</fullName>
        <shortName evidence="13">Beta-ketoacyl-ACP synthase III</shortName>
        <shortName evidence="13">KAS III</shortName>
        <ecNumber evidence="3 13">2.3.1.180</ecNumber>
    </recommendedName>
    <alternativeName>
        <fullName evidence="13">3-oxoacyl-[acyl-carrier-protein] synthase 3</fullName>
    </alternativeName>
    <alternativeName>
        <fullName evidence="13">3-oxoacyl-[acyl-carrier-protein] synthase III</fullName>
    </alternativeName>
</protein>
<evidence type="ECO:0000256" key="1">
    <source>
        <dbReference type="ARBA" id="ARBA00005194"/>
    </source>
</evidence>
<dbReference type="GO" id="GO:0006633">
    <property type="term" value="P:fatty acid biosynthetic process"/>
    <property type="evidence" value="ECO:0007669"/>
    <property type="project" value="UniProtKB-UniRule"/>
</dbReference>
<comment type="similarity">
    <text evidence="2 13">Belongs to the thiolase-like superfamily. FabH family.</text>
</comment>
<dbReference type="NCBIfam" id="NF006829">
    <property type="entry name" value="PRK09352.1"/>
    <property type="match status" value="1"/>
</dbReference>
<accession>B3ES98</accession>
<dbReference type="NCBIfam" id="TIGR00747">
    <property type="entry name" value="fabH"/>
    <property type="match status" value="1"/>
</dbReference>
<dbReference type="KEGG" id="aas:Aasi_0713"/>
<evidence type="ECO:0000313" key="16">
    <source>
        <dbReference type="EMBL" id="ACE06100.1"/>
    </source>
</evidence>
<dbReference type="HAMAP" id="MF_01815">
    <property type="entry name" value="FabH"/>
    <property type="match status" value="1"/>
</dbReference>
<reference evidence="16 17" key="1">
    <citation type="journal article" date="2010" name="J. Bacteriol.">
        <title>The genome of the amoeba symbiont 'Candidatus Amoebophilus asiaticus' reveals common mechanisms for host cell interaction among amoeba-associated bacteria.</title>
        <authorList>
            <person name="Schmitz-Esser S."/>
            <person name="Tischler P."/>
            <person name="Arnold R."/>
            <person name="Montanaro J."/>
            <person name="Wagner M."/>
            <person name="Rattei T."/>
            <person name="Horn M."/>
        </authorList>
    </citation>
    <scope>NUCLEOTIDE SEQUENCE [LARGE SCALE GENOMIC DNA]</scope>
    <source>
        <strain evidence="16 17">5a2</strain>
    </source>
</reference>
<comment type="pathway">
    <text evidence="1 13">Lipid metabolism; fatty acid biosynthesis.</text>
</comment>
<dbReference type="HOGENOM" id="CLU_039592_3_1_10"/>
<keyword evidence="9 13" id="KW-0275">Fatty acid biosynthesis</keyword>
<proteinExistence type="inferred from homology"/>
<evidence type="ECO:0000256" key="11">
    <source>
        <dbReference type="ARBA" id="ARBA00023315"/>
    </source>
</evidence>
<evidence type="ECO:0000256" key="9">
    <source>
        <dbReference type="ARBA" id="ARBA00023160"/>
    </source>
</evidence>
<feature type="domain" description="Beta-ketoacyl-[acyl-carrier-protein] synthase III C-terminal" evidence="14">
    <location>
        <begin position="241"/>
        <end position="328"/>
    </location>
</feature>
<evidence type="ECO:0000256" key="3">
    <source>
        <dbReference type="ARBA" id="ARBA00012333"/>
    </source>
</evidence>
<dbReference type="InterPro" id="IPR004655">
    <property type="entry name" value="FabH"/>
</dbReference>
<dbReference type="Proteomes" id="UP000001227">
    <property type="component" value="Chromosome"/>
</dbReference>
<dbReference type="EC" id="2.3.1.180" evidence="3 13"/>
<evidence type="ECO:0000259" key="14">
    <source>
        <dbReference type="Pfam" id="PF08541"/>
    </source>
</evidence>
<feature type="active site" evidence="13">
    <location>
        <position position="257"/>
    </location>
</feature>
<dbReference type="AlphaFoldDB" id="B3ES98"/>
<sequence>MRTAIRASITGVHGYVPEYILTNEKLEKMVDTNDEWITTRTGIKERRILEGTNQGTSVLGIPAVRGLLEKTNTDPREIDLLICATITPDMITPATANIIAHAVGATNAFSYDLQAACSGFLYALITGVQFIETGKYKKVVVVGADKMSSIVNYEDRNSCILFGDGAGAVLLEPNSQGYGIIDSILKGDGNGEQYLHQKAGGSRRPPSAETIAAKEHYVYQEGRAVYRFAVEKMAEVVLEIMKKNNLHHEDIKFLVPHQANKRILDAVAQRAGIKEEQVMITIQEFGNTTGATIPLCLWRYESQLQPGDKLIITTFGGGFTWGAAYLTWAYK</sequence>
<dbReference type="CDD" id="cd00830">
    <property type="entry name" value="KAS_III"/>
    <property type="match status" value="1"/>
</dbReference>
<evidence type="ECO:0000256" key="8">
    <source>
        <dbReference type="ARBA" id="ARBA00023098"/>
    </source>
</evidence>
<keyword evidence="4 13" id="KW-0963">Cytoplasm</keyword>
<dbReference type="Pfam" id="PF08541">
    <property type="entry name" value="ACP_syn_III_C"/>
    <property type="match status" value="1"/>
</dbReference>
<dbReference type="STRING" id="452471.Aasi_0713"/>
<comment type="subcellular location">
    <subcellularLocation>
        <location evidence="13">Cytoplasm</location>
    </subcellularLocation>
</comment>
<feature type="domain" description="Beta-ketoacyl-[acyl-carrier-protein] synthase III N-terminal" evidence="15">
    <location>
        <begin position="111"/>
        <end position="189"/>
    </location>
</feature>
<keyword evidence="5 13" id="KW-0444">Lipid biosynthesis</keyword>
<keyword evidence="7 13" id="KW-0276">Fatty acid metabolism</keyword>
<dbReference type="RefSeq" id="WP_012472869.1">
    <property type="nucleotide sequence ID" value="NC_010830.1"/>
</dbReference>
<comment type="catalytic activity">
    <reaction evidence="12">
        <text>malonyl-[ACP] + acetyl-CoA + H(+) = 3-oxobutanoyl-[ACP] + CO2 + CoA</text>
        <dbReference type="Rhea" id="RHEA:12080"/>
        <dbReference type="Rhea" id="RHEA-COMP:9623"/>
        <dbReference type="Rhea" id="RHEA-COMP:9625"/>
        <dbReference type="ChEBI" id="CHEBI:15378"/>
        <dbReference type="ChEBI" id="CHEBI:16526"/>
        <dbReference type="ChEBI" id="CHEBI:57287"/>
        <dbReference type="ChEBI" id="CHEBI:57288"/>
        <dbReference type="ChEBI" id="CHEBI:78449"/>
        <dbReference type="ChEBI" id="CHEBI:78450"/>
        <dbReference type="EC" id="2.3.1.180"/>
    </reaction>
    <physiologicalReaction direction="left-to-right" evidence="12">
        <dbReference type="Rhea" id="RHEA:12081"/>
    </physiologicalReaction>
</comment>
<comment type="domain">
    <text evidence="13">The last Arg residue of the ACP-binding site is essential for the weak association between ACP/AcpP and FabH.</text>
</comment>
<dbReference type="GO" id="GO:0004315">
    <property type="term" value="F:3-oxoacyl-[acyl-carrier-protein] synthase activity"/>
    <property type="evidence" value="ECO:0007669"/>
    <property type="project" value="InterPro"/>
</dbReference>
<dbReference type="eggNOG" id="COG0332">
    <property type="taxonomic scope" value="Bacteria"/>
</dbReference>
<dbReference type="InterPro" id="IPR016039">
    <property type="entry name" value="Thiolase-like"/>
</dbReference>
<evidence type="ECO:0000256" key="13">
    <source>
        <dbReference type="HAMAP-Rule" id="MF_01815"/>
    </source>
</evidence>
<keyword evidence="10 13" id="KW-0511">Multifunctional enzyme</keyword>
<evidence type="ECO:0000256" key="7">
    <source>
        <dbReference type="ARBA" id="ARBA00022832"/>
    </source>
</evidence>
<dbReference type="SUPFAM" id="SSF53901">
    <property type="entry name" value="Thiolase-like"/>
    <property type="match status" value="1"/>
</dbReference>
<dbReference type="InterPro" id="IPR013751">
    <property type="entry name" value="ACP_syn_III_N"/>
</dbReference>
<organism evidence="16 17">
    <name type="scientific">Amoebophilus asiaticus (strain 5a2)</name>
    <dbReference type="NCBI Taxonomy" id="452471"/>
    <lineage>
        <taxon>Bacteria</taxon>
        <taxon>Pseudomonadati</taxon>
        <taxon>Bacteroidota</taxon>
        <taxon>Cytophagia</taxon>
        <taxon>Cytophagales</taxon>
        <taxon>Amoebophilaceae</taxon>
        <taxon>Candidatus Amoebophilus</taxon>
    </lineage>
</organism>